<feature type="chain" id="PRO_5040814630" description="MalT-like TPR region domain-containing protein" evidence="2">
    <location>
        <begin position="26"/>
        <end position="367"/>
    </location>
</feature>
<dbReference type="PROSITE" id="PS51257">
    <property type="entry name" value="PROKAR_LIPOPROTEIN"/>
    <property type="match status" value="1"/>
</dbReference>
<comment type="caution">
    <text evidence="3">The sequence shown here is derived from an EMBL/GenBank/DDBJ whole genome shotgun (WGS) entry which is preliminary data.</text>
</comment>
<evidence type="ECO:0000313" key="3">
    <source>
        <dbReference type="EMBL" id="MCC9627462.1"/>
    </source>
</evidence>
<dbReference type="AlphaFoldDB" id="A0A9X1SF62"/>
<feature type="signal peptide" evidence="2">
    <location>
        <begin position="1"/>
        <end position="25"/>
    </location>
</feature>
<keyword evidence="2" id="KW-0732">Signal</keyword>
<organism evidence="3 4">
    <name type="scientific">Blastopirellula sediminis</name>
    <dbReference type="NCBI Taxonomy" id="2894196"/>
    <lineage>
        <taxon>Bacteria</taxon>
        <taxon>Pseudomonadati</taxon>
        <taxon>Planctomycetota</taxon>
        <taxon>Planctomycetia</taxon>
        <taxon>Pirellulales</taxon>
        <taxon>Pirellulaceae</taxon>
        <taxon>Blastopirellula</taxon>
    </lineage>
</organism>
<feature type="region of interest" description="Disordered" evidence="1">
    <location>
        <begin position="346"/>
        <end position="367"/>
    </location>
</feature>
<accession>A0A9X1SF62</accession>
<dbReference type="EMBL" id="JAJKFT010000002">
    <property type="protein sequence ID" value="MCC9627462.1"/>
    <property type="molecule type" value="Genomic_DNA"/>
</dbReference>
<dbReference type="RefSeq" id="WP_230215845.1">
    <property type="nucleotide sequence ID" value="NZ_JAJKFT010000002.1"/>
</dbReference>
<sequence length="367" mass="41224">MMKASSLVVCCAVVVSSLACRTAFAQSPFGSNAGTSYRQQAILNSLVEPCSEGDFPKQLALLKEMRELTRNHEGECNVLSIAEIDFIMRDVELGLSFSPEKIEQFKAMIAKSRQAQLTLSTKDYASAVKECRNCVEISRELYGPQACCTIRTQISLANAISYSGENIEEGVAAVADAAKRLEAAEVTDYRIYGETQLSLTRLYSLQRDHEKAIVAGERTLKSLVNYQMQKTTTYIAVATLLADESNKLNRHAAALEYAMKGRVMSPAETGETSYYFYQLLLQTARANHGLQKRDETIREYSLLIFKLEQNSRSDPALRLECLKEYATVLDGFGDEDRQTEIQRKIERLTRRDDDPLEFTGEKSRYSN</sequence>
<name>A0A9X1SF62_9BACT</name>
<evidence type="ECO:0000256" key="2">
    <source>
        <dbReference type="SAM" id="SignalP"/>
    </source>
</evidence>
<evidence type="ECO:0008006" key="5">
    <source>
        <dbReference type="Google" id="ProtNLM"/>
    </source>
</evidence>
<protein>
    <recommendedName>
        <fullName evidence="5">MalT-like TPR region domain-containing protein</fullName>
    </recommendedName>
</protein>
<gene>
    <name evidence="3" type="ORF">LOC68_03560</name>
</gene>
<dbReference type="Proteomes" id="UP001139103">
    <property type="component" value="Unassembled WGS sequence"/>
</dbReference>
<proteinExistence type="predicted"/>
<evidence type="ECO:0000313" key="4">
    <source>
        <dbReference type="Proteomes" id="UP001139103"/>
    </source>
</evidence>
<reference evidence="3" key="1">
    <citation type="submission" date="2021-11" db="EMBL/GenBank/DDBJ databases">
        <title>Genome sequence.</title>
        <authorList>
            <person name="Sun Q."/>
        </authorList>
    </citation>
    <scope>NUCLEOTIDE SEQUENCE</scope>
    <source>
        <strain evidence="3">JC732</strain>
    </source>
</reference>
<evidence type="ECO:0000256" key="1">
    <source>
        <dbReference type="SAM" id="MobiDB-lite"/>
    </source>
</evidence>
<keyword evidence="4" id="KW-1185">Reference proteome</keyword>